<feature type="domain" description="AbiEi antitoxin N-terminal" evidence="2">
    <location>
        <begin position="21"/>
        <end position="68"/>
    </location>
</feature>
<accession>A0A841JRF5</accession>
<evidence type="ECO:0000259" key="2">
    <source>
        <dbReference type="Pfam" id="PF13338"/>
    </source>
</evidence>
<dbReference type="RefSeq" id="WP_050061945.1">
    <property type="nucleotide sequence ID" value="NZ_JACHEK010000002.1"/>
</dbReference>
<sequence length="223" mass="25240">MTFLAQYHTLYIDMPRTRMDELYALAEEHDGLLTSREARALGIRDSVLVRLAQRGRLERMSRGVYRIAHYPTDRLAQYREAVLWAQANHHGPERIALSHETALLIYGISDLNPSRVHLTVPKSARLRRERPEWITVHQADLTEKEVGQHEGIPVTTVSRSIMDVLSTTHRTEIARQAVTEALRDGLLNSPQATELRKIIGKAAQSLPRPTDRSEATAHESATS</sequence>
<evidence type="ECO:0000256" key="1">
    <source>
        <dbReference type="SAM" id="MobiDB-lite"/>
    </source>
</evidence>
<dbReference type="InterPro" id="IPR025159">
    <property type="entry name" value="AbiEi_N"/>
</dbReference>
<dbReference type="AlphaFoldDB" id="A0A841JRF5"/>
<dbReference type="OrthoDB" id="9801429at2"/>
<evidence type="ECO:0000313" key="3">
    <source>
        <dbReference type="EMBL" id="MBB6142995.1"/>
    </source>
</evidence>
<protein>
    <submittedName>
        <fullName evidence="3">Putative transcriptional regulator of viral defense system</fullName>
    </submittedName>
</protein>
<keyword evidence="4" id="KW-1185">Reference proteome</keyword>
<reference evidence="3 4" key="1">
    <citation type="submission" date="2020-08" db="EMBL/GenBank/DDBJ databases">
        <title>Genomic Encyclopedia of Type Strains, Phase IV (KMG-IV): sequencing the most valuable type-strain genomes for metagenomic binning, comparative biology and taxonomic classification.</title>
        <authorList>
            <person name="Goeker M."/>
        </authorList>
    </citation>
    <scope>NUCLEOTIDE SEQUENCE [LARGE SCALE GENOMIC DNA]</scope>
    <source>
        <strain evidence="3 4">DSM 103733</strain>
    </source>
</reference>
<feature type="region of interest" description="Disordered" evidence="1">
    <location>
        <begin position="201"/>
        <end position="223"/>
    </location>
</feature>
<evidence type="ECO:0000313" key="4">
    <source>
        <dbReference type="Proteomes" id="UP000538666"/>
    </source>
</evidence>
<proteinExistence type="predicted"/>
<dbReference type="Pfam" id="PF13338">
    <property type="entry name" value="AbiEi_4"/>
    <property type="match status" value="1"/>
</dbReference>
<gene>
    <name evidence="3" type="ORF">HNQ77_000939</name>
</gene>
<dbReference type="Proteomes" id="UP000538666">
    <property type="component" value="Unassembled WGS sequence"/>
</dbReference>
<dbReference type="EMBL" id="JACHEK010000002">
    <property type="protein sequence ID" value="MBB6142995.1"/>
    <property type="molecule type" value="Genomic_DNA"/>
</dbReference>
<name>A0A841JRF5_9BACT</name>
<comment type="caution">
    <text evidence="3">The sequence shown here is derived from an EMBL/GenBank/DDBJ whole genome shotgun (WGS) entry which is preliminary data.</text>
</comment>
<organism evidence="3 4">
    <name type="scientific">Silvibacterium bohemicum</name>
    <dbReference type="NCBI Taxonomy" id="1577686"/>
    <lineage>
        <taxon>Bacteria</taxon>
        <taxon>Pseudomonadati</taxon>
        <taxon>Acidobacteriota</taxon>
        <taxon>Terriglobia</taxon>
        <taxon>Terriglobales</taxon>
        <taxon>Acidobacteriaceae</taxon>
        <taxon>Silvibacterium</taxon>
    </lineage>
</organism>